<evidence type="ECO:0000313" key="9">
    <source>
        <dbReference type="Proteomes" id="UP000256686"/>
    </source>
</evidence>
<dbReference type="Gene3D" id="2.40.420.20">
    <property type="match status" value="1"/>
</dbReference>
<dbReference type="Gene3D" id="2.40.30.170">
    <property type="match status" value="1"/>
</dbReference>
<proteinExistence type="inferred from homology"/>
<evidence type="ECO:0000259" key="6">
    <source>
        <dbReference type="Pfam" id="PF25944"/>
    </source>
</evidence>
<organism evidence="8 9">
    <name type="scientific">Chryseobacterium pennae</name>
    <dbReference type="NCBI Taxonomy" id="2258962"/>
    <lineage>
        <taxon>Bacteria</taxon>
        <taxon>Pseudomonadati</taxon>
        <taxon>Bacteroidota</taxon>
        <taxon>Flavobacteriia</taxon>
        <taxon>Flavobacteriales</taxon>
        <taxon>Weeksellaceae</taxon>
        <taxon>Chryseobacterium group</taxon>
        <taxon>Chryseobacterium</taxon>
    </lineage>
</organism>
<dbReference type="GO" id="GO:0030313">
    <property type="term" value="C:cell envelope"/>
    <property type="evidence" value="ECO:0007669"/>
    <property type="project" value="UniProtKB-SubCell"/>
</dbReference>
<evidence type="ECO:0000256" key="2">
    <source>
        <dbReference type="ARBA" id="ARBA00009477"/>
    </source>
</evidence>
<feature type="domain" description="Multidrug resistance protein MdtA-like barrel-sandwich hybrid" evidence="5">
    <location>
        <begin position="62"/>
        <end position="203"/>
    </location>
</feature>
<dbReference type="EMBL" id="QNVT01000040">
    <property type="protein sequence ID" value="REC59358.1"/>
    <property type="molecule type" value="Genomic_DNA"/>
</dbReference>
<dbReference type="Pfam" id="PF25917">
    <property type="entry name" value="BSH_RND"/>
    <property type="match status" value="1"/>
</dbReference>
<dbReference type="InterPro" id="IPR058624">
    <property type="entry name" value="MdtA-like_HH"/>
</dbReference>
<dbReference type="PRINTS" id="PR01490">
    <property type="entry name" value="RTXTOXIND"/>
</dbReference>
<dbReference type="PROSITE" id="PS51257">
    <property type="entry name" value="PROKAR_LIPOPROTEIN"/>
    <property type="match status" value="1"/>
</dbReference>
<protein>
    <submittedName>
        <fullName evidence="8">Efflux RND transporter periplasmic adaptor subunit</fullName>
    </submittedName>
</protein>
<dbReference type="Pfam" id="PF25876">
    <property type="entry name" value="HH_MFP_RND"/>
    <property type="match status" value="1"/>
</dbReference>
<evidence type="ECO:0000259" key="5">
    <source>
        <dbReference type="Pfam" id="PF25917"/>
    </source>
</evidence>
<feature type="signal peptide" evidence="3">
    <location>
        <begin position="1"/>
        <end position="20"/>
    </location>
</feature>
<dbReference type="SUPFAM" id="SSF111369">
    <property type="entry name" value="HlyD-like secretion proteins"/>
    <property type="match status" value="1"/>
</dbReference>
<comment type="subcellular location">
    <subcellularLocation>
        <location evidence="1">Cell envelope</location>
    </subcellularLocation>
</comment>
<dbReference type="Gene3D" id="1.10.287.470">
    <property type="entry name" value="Helix hairpin bin"/>
    <property type="match status" value="1"/>
</dbReference>
<dbReference type="GO" id="GO:0022857">
    <property type="term" value="F:transmembrane transporter activity"/>
    <property type="evidence" value="ECO:0007669"/>
    <property type="project" value="InterPro"/>
</dbReference>
<feature type="chain" id="PRO_5017836411" evidence="3">
    <location>
        <begin position="21"/>
        <end position="374"/>
    </location>
</feature>
<dbReference type="GO" id="GO:0005886">
    <property type="term" value="C:plasma membrane"/>
    <property type="evidence" value="ECO:0007669"/>
    <property type="project" value="TreeGrafter"/>
</dbReference>
<evidence type="ECO:0000259" key="4">
    <source>
        <dbReference type="Pfam" id="PF25876"/>
    </source>
</evidence>
<accession>A0A3D9C0T8</accession>
<evidence type="ECO:0000259" key="7">
    <source>
        <dbReference type="Pfam" id="PF25967"/>
    </source>
</evidence>
<dbReference type="InterPro" id="IPR058625">
    <property type="entry name" value="MdtA-like_BSH"/>
</dbReference>
<dbReference type="NCBIfam" id="TIGR01730">
    <property type="entry name" value="RND_mfp"/>
    <property type="match status" value="1"/>
</dbReference>
<dbReference type="Gene3D" id="2.40.50.100">
    <property type="match status" value="1"/>
</dbReference>
<dbReference type="AlphaFoldDB" id="A0A3D9C0T8"/>
<dbReference type="PANTHER" id="PTHR30158">
    <property type="entry name" value="ACRA/E-RELATED COMPONENT OF DRUG EFFLUX TRANSPORTER"/>
    <property type="match status" value="1"/>
</dbReference>
<dbReference type="InterPro" id="IPR058626">
    <property type="entry name" value="MdtA-like_b-barrel"/>
</dbReference>
<comment type="similarity">
    <text evidence="2">Belongs to the membrane fusion protein (MFP) (TC 8.A.1) family.</text>
</comment>
<keyword evidence="3" id="KW-0732">Signal</keyword>
<dbReference type="Pfam" id="PF25944">
    <property type="entry name" value="Beta-barrel_RND"/>
    <property type="match status" value="1"/>
</dbReference>
<dbReference type="InterPro" id="IPR006143">
    <property type="entry name" value="RND_pump_MFP"/>
</dbReference>
<dbReference type="InterPro" id="IPR058627">
    <property type="entry name" value="MdtA-like_C"/>
</dbReference>
<comment type="caution">
    <text evidence="8">The sequence shown here is derived from an EMBL/GenBank/DDBJ whole genome shotgun (WGS) entry which is preliminary data.</text>
</comment>
<dbReference type="GO" id="GO:0046677">
    <property type="term" value="P:response to antibiotic"/>
    <property type="evidence" value="ECO:0007669"/>
    <property type="project" value="TreeGrafter"/>
</dbReference>
<name>A0A3D9C0T8_9FLAO</name>
<feature type="domain" description="Multidrug resistance protein MdtA-like C-terminal permuted SH3" evidence="7">
    <location>
        <begin position="301"/>
        <end position="359"/>
    </location>
</feature>
<dbReference type="Pfam" id="PF25967">
    <property type="entry name" value="RND-MFP_C"/>
    <property type="match status" value="1"/>
</dbReference>
<feature type="domain" description="Multidrug resistance protein MdtA-like alpha-helical hairpin" evidence="4">
    <location>
        <begin position="105"/>
        <end position="171"/>
    </location>
</feature>
<evidence type="ECO:0000313" key="8">
    <source>
        <dbReference type="EMBL" id="REC59358.1"/>
    </source>
</evidence>
<evidence type="ECO:0000256" key="3">
    <source>
        <dbReference type="SAM" id="SignalP"/>
    </source>
</evidence>
<dbReference type="Proteomes" id="UP000256686">
    <property type="component" value="Unassembled WGS sequence"/>
</dbReference>
<sequence>MVKMNIVKKWLALSSLIFLAACQKKEPEAVKEAIAFYPTLSIAEEEAVVYNDYPVVLQGKKDVELRPKIDGFIEAILVDEGQKVKKGQVLFRIYAPQFKEENVAAIAGLSRAEAELKDAGMKVKKVKPLVEESIISNYELESAQYNLKSKEALFKVAKSNLSNTEANVRYTQIVAPFDGVIGLIPFKEGALVSSSSIKPLTVISDISSIHTYLSMNEKQFFDFTQQTFHGSLQERIDQLPQVSLILANETEYSQKGKITSVSGQFDPLTGSINFRAVFNNKEGLLRSGNSARVRVFEKINNAVLVPQKATFDLQGKRFVYVVGSNAVVKSREVRIMEKEPSGQQYIVTSGLNTGDRIVSADIGGLKDGVKIKLK</sequence>
<gene>
    <name evidence="8" type="ORF">DRF65_26405</name>
</gene>
<keyword evidence="9" id="KW-1185">Reference proteome</keyword>
<evidence type="ECO:0000256" key="1">
    <source>
        <dbReference type="ARBA" id="ARBA00004196"/>
    </source>
</evidence>
<dbReference type="PANTHER" id="PTHR30158:SF23">
    <property type="entry name" value="MULTIDRUG RESISTANCE PROTEIN MEXA"/>
    <property type="match status" value="1"/>
</dbReference>
<reference evidence="9" key="1">
    <citation type="submission" date="2018-06" db="EMBL/GenBank/DDBJ databases">
        <authorList>
            <person name="Lum Nde A."/>
            <person name="Hugo C."/>
        </authorList>
    </citation>
    <scope>NUCLEOTIDE SEQUENCE [LARGE SCALE GENOMIC DNA]</scope>
    <source>
        <strain evidence="9">1_F178</strain>
    </source>
</reference>
<feature type="domain" description="Multidrug resistance protein MdtA-like beta-barrel" evidence="6">
    <location>
        <begin position="239"/>
        <end position="295"/>
    </location>
</feature>